<feature type="signal peptide" evidence="1">
    <location>
        <begin position="1"/>
        <end position="29"/>
    </location>
</feature>
<evidence type="ECO:0000313" key="3">
    <source>
        <dbReference type="Proteomes" id="UP001612915"/>
    </source>
</evidence>
<dbReference type="Gene3D" id="2.60.40.10">
    <property type="entry name" value="Immunoglobulins"/>
    <property type="match status" value="2"/>
</dbReference>
<accession>A0ABW8AIR6</accession>
<evidence type="ECO:0000256" key="1">
    <source>
        <dbReference type="SAM" id="SignalP"/>
    </source>
</evidence>
<comment type="caution">
    <text evidence="2">The sequence shown here is derived from an EMBL/GenBank/DDBJ whole genome shotgun (WGS) entry which is preliminary data.</text>
</comment>
<sequence>MKIDLKRTAAVAAVALVGSLAVGMGTAQAATTVGSVIGPAVQGSTGTPFSVRTTAACPAGSTNRYGVIDAAGWNAVPAIGADVPTSGMTSSINMADNLTGLAQANGVTLADGNYTLTIICEDGNADATGQFVGSFVVSGSGANYLFNKLATSIGNVSVTPPSPQNVGTPVNVSVAFSGNPAGSVQFKDNGNDLGSAVAVAANATAASLTGVTLTGPSHSLTAVFTPTDAAGYTTATSATPTSYTIITPAVNTSIAFGATTPASPTYGQTIVLKAVVSPAAAGTVTFKEGSTTVGSGVVNTTTGEATASIVGATQATHTYSASFVPSDPSAYNPSSTTADEVVVVGAPTVPTATENITVAVAAGTLTITAGGQTVDLGTLALNSSNTLLASGTTDLNTVTVTDTRAGSLGWNVNGIVGEFSNAAGDKINSANLGWTPRVLTTNTGQTVTPAAATAPAAGVAVGATSTAGLQTAKSLASSPAGASVGTATVTAGLLMQAPTTTKPGQYNSVLTLTAV</sequence>
<keyword evidence="1" id="KW-0732">Signal</keyword>
<dbReference type="InterPro" id="IPR013783">
    <property type="entry name" value="Ig-like_fold"/>
</dbReference>
<dbReference type="Proteomes" id="UP001612915">
    <property type="component" value="Unassembled WGS sequence"/>
</dbReference>
<dbReference type="RefSeq" id="WP_398273508.1">
    <property type="nucleotide sequence ID" value="NZ_JBITLV010000001.1"/>
</dbReference>
<protein>
    <recommendedName>
        <fullName evidence="4">Ig-like domain (Group 3)</fullName>
    </recommendedName>
</protein>
<gene>
    <name evidence="2" type="ORF">ACIB24_00385</name>
</gene>
<reference evidence="2 3" key="1">
    <citation type="submission" date="2024-10" db="EMBL/GenBank/DDBJ databases">
        <title>The Natural Products Discovery Center: Release of the First 8490 Sequenced Strains for Exploring Actinobacteria Biosynthetic Diversity.</title>
        <authorList>
            <person name="Kalkreuter E."/>
            <person name="Kautsar S.A."/>
            <person name="Yang D."/>
            <person name="Bader C.D."/>
            <person name="Teijaro C.N."/>
            <person name="Fluegel L."/>
            <person name="Davis C.M."/>
            <person name="Simpson J.R."/>
            <person name="Lauterbach L."/>
            <person name="Steele A.D."/>
            <person name="Gui C."/>
            <person name="Meng S."/>
            <person name="Li G."/>
            <person name="Viehrig K."/>
            <person name="Ye F."/>
            <person name="Su P."/>
            <person name="Kiefer A.F."/>
            <person name="Nichols A."/>
            <person name="Cepeda A.J."/>
            <person name="Yan W."/>
            <person name="Fan B."/>
            <person name="Jiang Y."/>
            <person name="Adhikari A."/>
            <person name="Zheng C.-J."/>
            <person name="Schuster L."/>
            <person name="Cowan T.M."/>
            <person name="Smanski M.J."/>
            <person name="Chevrette M.G."/>
            <person name="De Carvalho L.P.S."/>
            <person name="Shen B."/>
        </authorList>
    </citation>
    <scope>NUCLEOTIDE SEQUENCE [LARGE SCALE GENOMIC DNA]</scope>
    <source>
        <strain evidence="2 3">NPDC049639</strain>
    </source>
</reference>
<evidence type="ECO:0000313" key="2">
    <source>
        <dbReference type="EMBL" id="MFI7585512.1"/>
    </source>
</evidence>
<dbReference type="EMBL" id="JBITLV010000001">
    <property type="protein sequence ID" value="MFI7585512.1"/>
    <property type="molecule type" value="Genomic_DNA"/>
</dbReference>
<keyword evidence="3" id="KW-1185">Reference proteome</keyword>
<feature type="chain" id="PRO_5045734516" description="Ig-like domain (Group 3)" evidence="1">
    <location>
        <begin position="30"/>
        <end position="515"/>
    </location>
</feature>
<proteinExistence type="predicted"/>
<organism evidence="2 3">
    <name type="scientific">Spongisporangium articulatum</name>
    <dbReference type="NCBI Taxonomy" id="3362603"/>
    <lineage>
        <taxon>Bacteria</taxon>
        <taxon>Bacillati</taxon>
        <taxon>Actinomycetota</taxon>
        <taxon>Actinomycetes</taxon>
        <taxon>Kineosporiales</taxon>
        <taxon>Kineosporiaceae</taxon>
        <taxon>Spongisporangium</taxon>
    </lineage>
</organism>
<name>A0ABW8AIR6_9ACTN</name>
<evidence type="ECO:0008006" key="4">
    <source>
        <dbReference type="Google" id="ProtNLM"/>
    </source>
</evidence>